<reference evidence="3 4" key="1">
    <citation type="submission" date="2020-06" db="EMBL/GenBank/DDBJ databases">
        <title>The yeast mating-type switching endonuclease HO is a domesticated member of an unorthodox homing genetic element family.</title>
        <authorList>
            <person name="Coughlan A.Y."/>
            <person name="Lombardi L."/>
            <person name="Braun-Galleani S."/>
            <person name="Martos A.R."/>
            <person name="Galeote V."/>
            <person name="Bigey F."/>
            <person name="Dequin S."/>
            <person name="Byrne K.P."/>
            <person name="Wolfe K.H."/>
        </authorList>
    </citation>
    <scope>NUCLEOTIDE SEQUENCE [LARGE SCALE GENOMIC DNA]</scope>
    <source>
        <strain evidence="3 4">CBS764</strain>
    </source>
</reference>
<dbReference type="Pfam" id="PF08537">
    <property type="entry name" value="NBP1"/>
    <property type="match status" value="1"/>
</dbReference>
<feature type="region of interest" description="Disordered" evidence="2">
    <location>
        <begin position="16"/>
        <end position="44"/>
    </location>
</feature>
<accession>A0A7G3ZJN4</accession>
<feature type="compositionally biased region" description="Basic and acidic residues" evidence="2">
    <location>
        <begin position="16"/>
        <end position="29"/>
    </location>
</feature>
<dbReference type="GeneID" id="59326935"/>
<feature type="coiled-coil region" evidence="1">
    <location>
        <begin position="188"/>
        <end position="236"/>
    </location>
</feature>
<protein>
    <submittedName>
        <fullName evidence="3">Uncharacterized protein</fullName>
    </submittedName>
</protein>
<proteinExistence type="predicted"/>
<dbReference type="EMBL" id="CP059251">
    <property type="protein sequence ID" value="QLL33720.1"/>
    <property type="molecule type" value="Genomic_DNA"/>
</dbReference>
<evidence type="ECO:0000256" key="2">
    <source>
        <dbReference type="SAM" id="MobiDB-lite"/>
    </source>
</evidence>
<dbReference type="Proteomes" id="UP000515788">
    <property type="component" value="Chromosome 6"/>
</dbReference>
<keyword evidence="4" id="KW-1185">Reference proteome</keyword>
<keyword evidence="1" id="KW-0175">Coiled coil</keyword>
<dbReference type="RefSeq" id="XP_037140394.1">
    <property type="nucleotide sequence ID" value="XM_037284498.1"/>
</dbReference>
<dbReference type="InterPro" id="IPR013743">
    <property type="entry name" value="NBP1/CSA1"/>
</dbReference>
<dbReference type="OrthoDB" id="4053251at2759"/>
<gene>
    <name evidence="3" type="ORF">HG536_0F00440</name>
</gene>
<evidence type="ECO:0000256" key="1">
    <source>
        <dbReference type="SAM" id="Coils"/>
    </source>
</evidence>
<dbReference type="AlphaFoldDB" id="A0A7G3ZJN4"/>
<evidence type="ECO:0000313" key="4">
    <source>
        <dbReference type="Proteomes" id="UP000515788"/>
    </source>
</evidence>
<organism evidence="3 4">
    <name type="scientific">Torulaspora globosa</name>
    <dbReference type="NCBI Taxonomy" id="48254"/>
    <lineage>
        <taxon>Eukaryota</taxon>
        <taxon>Fungi</taxon>
        <taxon>Dikarya</taxon>
        <taxon>Ascomycota</taxon>
        <taxon>Saccharomycotina</taxon>
        <taxon>Saccharomycetes</taxon>
        <taxon>Saccharomycetales</taxon>
        <taxon>Saccharomycetaceae</taxon>
        <taxon>Torulaspora</taxon>
    </lineage>
</organism>
<feature type="region of interest" description="Disordered" evidence="2">
    <location>
        <begin position="255"/>
        <end position="288"/>
    </location>
</feature>
<evidence type="ECO:0000313" key="3">
    <source>
        <dbReference type="EMBL" id="QLL33720.1"/>
    </source>
</evidence>
<sequence length="325" mass="37316">MLESVKKYVGEVLSSDPRKRDFGDLEEVKRRRQRQSPMGQRNRVKLGGRSRIKTHANFAGNGSRRMPRKERMIRYSEGAGANARIREPAGGLKAVWKSLKTFFSSEDQDLGLMQKACTNLDSMVSPSKRLSGAEERRQLKERIARSEAFKRKVLQVKYDSEMLKELRVGRSRQRADETAAHNLSDDQVTLLQKKIAHLESELKNSREDLRITQKRLKFANEKNALLESLLDDANIDREYVKSRRDIKNIQRDNLIPESELPPSPRRAVNPLYTSSPMRNGSKDESAAATDFYSKYPKIPETEALAKNQKNDSLSPIRIDYSKYSM</sequence>
<dbReference type="KEGG" id="tgb:HG536_0F00440"/>
<name>A0A7G3ZJN4_9SACH</name>